<evidence type="ECO:0000256" key="1">
    <source>
        <dbReference type="ARBA" id="ARBA00093458"/>
    </source>
</evidence>
<dbReference type="InterPro" id="IPR018865">
    <property type="entry name" value="STK19-like"/>
</dbReference>
<reference evidence="2" key="1">
    <citation type="journal article" date="2022" name="bioRxiv">
        <title>Sequencing and chromosome-scale assembly of the giantPleurodeles waltlgenome.</title>
        <authorList>
            <person name="Brown T."/>
            <person name="Elewa A."/>
            <person name="Iarovenko S."/>
            <person name="Subramanian E."/>
            <person name="Araus A.J."/>
            <person name="Petzold A."/>
            <person name="Susuki M."/>
            <person name="Suzuki K.-i.T."/>
            <person name="Hayashi T."/>
            <person name="Toyoda A."/>
            <person name="Oliveira C."/>
            <person name="Osipova E."/>
            <person name="Leigh N.D."/>
            <person name="Simon A."/>
            <person name="Yun M.H."/>
        </authorList>
    </citation>
    <scope>NUCLEOTIDE SEQUENCE</scope>
    <source>
        <strain evidence="2">20211129_DDA</strain>
        <tissue evidence="2">Liver</tissue>
    </source>
</reference>
<dbReference type="AlphaFoldDB" id="A0AAV7Q2I2"/>
<dbReference type="EMBL" id="JANPWB010000010">
    <property type="protein sequence ID" value="KAJ1134588.1"/>
    <property type="molecule type" value="Genomic_DNA"/>
</dbReference>
<evidence type="ECO:0000313" key="3">
    <source>
        <dbReference type="Proteomes" id="UP001066276"/>
    </source>
</evidence>
<dbReference type="Pfam" id="PF10494">
    <property type="entry name" value="Stk19"/>
    <property type="match status" value="1"/>
</dbReference>
<proteinExistence type="inferred from homology"/>
<dbReference type="Proteomes" id="UP001066276">
    <property type="component" value="Chromosome 6"/>
</dbReference>
<accession>A0AAV7Q2I2</accession>
<comment type="similarity">
    <text evidence="1">Belongs to the STK19 family.</text>
</comment>
<gene>
    <name evidence="2" type="ORF">NDU88_001039</name>
</gene>
<evidence type="ECO:0008006" key="4">
    <source>
        <dbReference type="Google" id="ProtNLM"/>
    </source>
</evidence>
<keyword evidence="3" id="KW-1185">Reference proteome</keyword>
<organism evidence="2 3">
    <name type="scientific">Pleurodeles waltl</name>
    <name type="common">Iberian ribbed newt</name>
    <dbReference type="NCBI Taxonomy" id="8319"/>
    <lineage>
        <taxon>Eukaryota</taxon>
        <taxon>Metazoa</taxon>
        <taxon>Chordata</taxon>
        <taxon>Craniata</taxon>
        <taxon>Vertebrata</taxon>
        <taxon>Euteleostomi</taxon>
        <taxon>Amphibia</taxon>
        <taxon>Batrachia</taxon>
        <taxon>Caudata</taxon>
        <taxon>Salamandroidea</taxon>
        <taxon>Salamandridae</taxon>
        <taxon>Pleurodelinae</taxon>
        <taxon>Pleurodeles</taxon>
    </lineage>
</organism>
<sequence length="261" mass="29645">MDRKRKLICDTFKVKKRKAEPISRCLGDENVAPTLFPAGLQDARAALQHLTALFPRKLFEDCLPPVVMKHQIYGLVKDRTTVDRQLNEMKEQGEIRMFQHGFDTDVFGVVFTKDYVSKVRAAAAGKAWSTTVQKFLEKVLPSCHDISFSKEKMLLQHGFQDREISQLVHAGVLTVRDAGSWWLAIPNAGRFVKYFVNGRKTLLGVIRKTKYKEVLLQDFQSRKAPLNVKLGLHYHIYDLIGAELVDCIPTTSGTLLRLADT</sequence>
<dbReference type="PANTHER" id="PTHR15243:SF0">
    <property type="entry name" value="SERINE_THREONINE-PROTEIN KINASE 19"/>
    <property type="match status" value="1"/>
</dbReference>
<dbReference type="PANTHER" id="PTHR15243">
    <property type="entry name" value="SERINE/THREONINE-PROTEIN KINASE 19"/>
    <property type="match status" value="1"/>
</dbReference>
<protein>
    <recommendedName>
        <fullName evidence="4">Serine/threonine-protein kinase 19</fullName>
    </recommendedName>
</protein>
<comment type="caution">
    <text evidence="2">The sequence shown here is derived from an EMBL/GenBank/DDBJ whole genome shotgun (WGS) entry which is preliminary data.</text>
</comment>
<dbReference type="GO" id="GO:0046579">
    <property type="term" value="P:positive regulation of Ras protein signal transduction"/>
    <property type="evidence" value="ECO:0007669"/>
    <property type="project" value="TreeGrafter"/>
</dbReference>
<evidence type="ECO:0000313" key="2">
    <source>
        <dbReference type="EMBL" id="KAJ1134588.1"/>
    </source>
</evidence>
<name>A0AAV7Q2I2_PLEWA</name>